<evidence type="ECO:0000256" key="6">
    <source>
        <dbReference type="ARBA" id="ARBA00023136"/>
    </source>
</evidence>
<dbReference type="GO" id="GO:0005886">
    <property type="term" value="C:plasma membrane"/>
    <property type="evidence" value="ECO:0007669"/>
    <property type="project" value="UniProtKB-SubCell"/>
</dbReference>
<feature type="compositionally biased region" description="Polar residues" evidence="8">
    <location>
        <begin position="1"/>
        <end position="10"/>
    </location>
</feature>
<dbReference type="RefSeq" id="WP_110310849.1">
    <property type="nucleotide sequence ID" value="NZ_QICL01000013.1"/>
</dbReference>
<organism evidence="9 10">
    <name type="scientific">Dysgonomonas alginatilytica</name>
    <dbReference type="NCBI Taxonomy" id="1605892"/>
    <lineage>
        <taxon>Bacteria</taxon>
        <taxon>Pseudomonadati</taxon>
        <taxon>Bacteroidota</taxon>
        <taxon>Bacteroidia</taxon>
        <taxon>Bacteroidales</taxon>
        <taxon>Dysgonomonadaceae</taxon>
        <taxon>Dysgonomonas</taxon>
    </lineage>
</organism>
<feature type="region of interest" description="Disordered" evidence="8">
    <location>
        <begin position="1"/>
        <end position="22"/>
    </location>
</feature>
<evidence type="ECO:0000256" key="5">
    <source>
        <dbReference type="ARBA" id="ARBA00022989"/>
    </source>
</evidence>
<evidence type="ECO:0000256" key="2">
    <source>
        <dbReference type="ARBA" id="ARBA00005811"/>
    </source>
</evidence>
<dbReference type="AlphaFoldDB" id="A0A2V3PMY8"/>
<evidence type="ECO:0000313" key="9">
    <source>
        <dbReference type="EMBL" id="PXV63519.1"/>
    </source>
</evidence>
<accession>A0A2V3PMY8</accession>
<dbReference type="EMBL" id="QICL01000013">
    <property type="protein sequence ID" value="PXV63519.1"/>
    <property type="molecule type" value="Genomic_DNA"/>
</dbReference>
<proteinExistence type="inferred from homology"/>
<dbReference type="PANTHER" id="PTHR30558:SF3">
    <property type="entry name" value="BIOPOLYMER TRANSPORT PROTEIN EXBD-RELATED"/>
    <property type="match status" value="1"/>
</dbReference>
<dbReference type="PANTHER" id="PTHR30558">
    <property type="entry name" value="EXBD MEMBRANE COMPONENT OF PMF-DRIVEN MACROMOLECULE IMPORT SYSTEM"/>
    <property type="match status" value="1"/>
</dbReference>
<comment type="similarity">
    <text evidence="2 7">Belongs to the ExbD/TolR family.</text>
</comment>
<dbReference type="GO" id="GO:0022857">
    <property type="term" value="F:transmembrane transporter activity"/>
    <property type="evidence" value="ECO:0007669"/>
    <property type="project" value="InterPro"/>
</dbReference>
<dbReference type="GO" id="GO:0015031">
    <property type="term" value="P:protein transport"/>
    <property type="evidence" value="ECO:0007669"/>
    <property type="project" value="UniProtKB-KW"/>
</dbReference>
<dbReference type="InterPro" id="IPR003400">
    <property type="entry name" value="ExbD"/>
</dbReference>
<protein>
    <submittedName>
        <fullName evidence="9">Biopolymer transport protein ExbD/TolR</fullName>
    </submittedName>
</protein>
<keyword evidence="5" id="KW-1133">Transmembrane helix</keyword>
<keyword evidence="7" id="KW-0813">Transport</keyword>
<keyword evidence="6" id="KW-0472">Membrane</keyword>
<comment type="caution">
    <text evidence="9">The sequence shown here is derived from an EMBL/GenBank/DDBJ whole genome shotgun (WGS) entry which is preliminary data.</text>
</comment>
<dbReference type="Proteomes" id="UP000247973">
    <property type="component" value="Unassembled WGS sequence"/>
</dbReference>
<keyword evidence="3" id="KW-1003">Cell membrane</keyword>
<keyword evidence="7" id="KW-0653">Protein transport</keyword>
<evidence type="ECO:0000256" key="4">
    <source>
        <dbReference type="ARBA" id="ARBA00022692"/>
    </source>
</evidence>
<comment type="subcellular location">
    <subcellularLocation>
        <location evidence="1">Cell membrane</location>
        <topology evidence="1">Single-pass membrane protein</topology>
    </subcellularLocation>
    <subcellularLocation>
        <location evidence="7">Cell membrane</location>
        <topology evidence="7">Single-pass type II membrane protein</topology>
    </subcellularLocation>
</comment>
<evidence type="ECO:0000256" key="8">
    <source>
        <dbReference type="SAM" id="MobiDB-lite"/>
    </source>
</evidence>
<evidence type="ECO:0000256" key="7">
    <source>
        <dbReference type="RuleBase" id="RU003879"/>
    </source>
</evidence>
<name>A0A2V3PMY8_9BACT</name>
<keyword evidence="4 7" id="KW-0812">Transmembrane</keyword>
<evidence type="ECO:0000256" key="1">
    <source>
        <dbReference type="ARBA" id="ARBA00004162"/>
    </source>
</evidence>
<gene>
    <name evidence="9" type="ORF">CLV62_1136</name>
</gene>
<evidence type="ECO:0000313" key="10">
    <source>
        <dbReference type="Proteomes" id="UP000247973"/>
    </source>
</evidence>
<dbReference type="OrthoDB" id="952702at2"/>
<keyword evidence="10" id="KW-1185">Reference proteome</keyword>
<dbReference type="Pfam" id="PF02472">
    <property type="entry name" value="ExbD"/>
    <property type="match status" value="1"/>
</dbReference>
<sequence length="211" mass="24064">MAEMNTSSDNGGKKKKGQPTKMNLRVDFTPMVDMNMLLITFFMLCTTLSAPQVMDIVMPAKSTEPGPETPESKTVTLLLSENDQIFYYWGKAKYDNPNFLQKTDLSEDGLRNVLLERNSDLNQQVTDLKSKKYKKEISEEQFKNQLSELKKSRESITVIVKPTNSSTYNNLVKTLDEMQICSVAKYAIVDVEKGDNYLIENFNNFSLTQAR</sequence>
<reference evidence="9 10" key="1">
    <citation type="submission" date="2018-03" db="EMBL/GenBank/DDBJ databases">
        <title>Genomic Encyclopedia of Archaeal and Bacterial Type Strains, Phase II (KMG-II): from individual species to whole genera.</title>
        <authorList>
            <person name="Goeker M."/>
        </authorList>
    </citation>
    <scope>NUCLEOTIDE SEQUENCE [LARGE SCALE GENOMIC DNA]</scope>
    <source>
        <strain evidence="9 10">DSM 100214</strain>
    </source>
</reference>
<evidence type="ECO:0000256" key="3">
    <source>
        <dbReference type="ARBA" id="ARBA00022475"/>
    </source>
</evidence>